<name>A0A183EZH5_9BILA</name>
<evidence type="ECO:0000313" key="2">
    <source>
        <dbReference type="WBParaSite" id="GPUH_0002639601-mRNA-1"/>
    </source>
</evidence>
<accession>A0A183EZH5</accession>
<evidence type="ECO:0000259" key="1">
    <source>
        <dbReference type="PROSITE" id="PS50238"/>
    </source>
</evidence>
<sequence>LLVKKLPPRNVDALKFEMDNLMTASNLGAVISPSMIWKHPSCTSNSNSYLSHAHQMSKAVELLIKHAFVSCLDCC</sequence>
<dbReference type="GO" id="GO:0007165">
    <property type="term" value="P:signal transduction"/>
    <property type="evidence" value="ECO:0007669"/>
    <property type="project" value="InterPro"/>
</dbReference>
<proteinExistence type="predicted"/>
<dbReference type="InterPro" id="IPR008936">
    <property type="entry name" value="Rho_GTPase_activation_prot"/>
</dbReference>
<feature type="domain" description="Rho-GAP" evidence="1">
    <location>
        <begin position="1"/>
        <end position="71"/>
    </location>
</feature>
<dbReference type="InterPro" id="IPR000198">
    <property type="entry name" value="RhoGAP_dom"/>
</dbReference>
<dbReference type="SUPFAM" id="SSF48350">
    <property type="entry name" value="GTPase activation domain, GAP"/>
    <property type="match status" value="1"/>
</dbReference>
<organism evidence="2">
    <name type="scientific">Gongylonema pulchrum</name>
    <dbReference type="NCBI Taxonomy" id="637853"/>
    <lineage>
        <taxon>Eukaryota</taxon>
        <taxon>Metazoa</taxon>
        <taxon>Ecdysozoa</taxon>
        <taxon>Nematoda</taxon>
        <taxon>Chromadorea</taxon>
        <taxon>Rhabditida</taxon>
        <taxon>Spirurina</taxon>
        <taxon>Spiruromorpha</taxon>
        <taxon>Spiruroidea</taxon>
        <taxon>Gongylonematidae</taxon>
        <taxon>Gongylonema</taxon>
    </lineage>
</organism>
<dbReference type="Gene3D" id="1.10.555.10">
    <property type="entry name" value="Rho GTPase activation protein"/>
    <property type="match status" value="1"/>
</dbReference>
<protein>
    <submittedName>
        <fullName evidence="2">Rho-GAP domain-containing protein</fullName>
    </submittedName>
</protein>
<dbReference type="PROSITE" id="PS50238">
    <property type="entry name" value="RHOGAP"/>
    <property type="match status" value="1"/>
</dbReference>
<dbReference type="AlphaFoldDB" id="A0A183EZH5"/>
<reference evidence="2" key="1">
    <citation type="submission" date="2016-06" db="UniProtKB">
        <authorList>
            <consortium name="WormBaseParasite"/>
        </authorList>
    </citation>
    <scope>IDENTIFICATION</scope>
</reference>
<dbReference type="WBParaSite" id="GPUH_0002639601-mRNA-1">
    <property type="protein sequence ID" value="GPUH_0002639601-mRNA-1"/>
    <property type="gene ID" value="GPUH_0002639601"/>
</dbReference>